<reference evidence="2 3" key="1">
    <citation type="submission" date="2014-07" db="EMBL/GenBank/DDBJ databases">
        <title>Genome of Chryseobacterium luteum DSM 18605.</title>
        <authorList>
            <person name="Stropko S.J."/>
            <person name="Pipes S.E."/>
            <person name="Newman J.D."/>
        </authorList>
    </citation>
    <scope>NUCLEOTIDE SEQUENCE [LARGE SCALE GENOMIC DNA]</scope>
    <source>
        <strain evidence="2 3">DSM 18605</strain>
    </source>
</reference>
<dbReference type="EMBL" id="JPRO01000014">
    <property type="protein sequence ID" value="KFF01824.1"/>
    <property type="molecule type" value="Genomic_DNA"/>
</dbReference>
<keyword evidence="1" id="KW-0732">Signal</keyword>
<sequence length="1002" mass="112733">MRKILLRICLFHFFLIGKFLFSQGATPTGANFFPQSPNSTPFAVNGKIPVNMYKGTPSINIPLFNKTINGKSLDVSLNYNIKSVKPETIPTWAGLGWNLQVGGSISRIVNGGVDEVYQSLITPNNRFSYLDNYSTLNNPSWASLQSMQNYTTNNLATGSSFSDPVPNPDEFIINFCGITGSFYLNEKGQWIGRTREGKTFMVSYNYKSDYILKEKTIRGSSYLTPLNTTIKRILYGFTITLDDGTQAVFGNDDNALEFTSTAENIDSFNPQIIVSNWYLKELKFIDNKKILFSYTRDDKAVFLNNKGGNIFYHKQGSSGWVSNSSFGGNFNQIISNRLHNTYLTKIEGDDFTINFNKSLSNQKEYNDLSYAIGTWGGIYTHHMSSYGNFKHWYKLDNINITDKAGTVIKNIVFNHNNDPSDRLLLNNVTINGIEKYDFKYNPQKLPDYLSTSTDAWEYYNGNTFLTANNSAGLPQDQLKNLLVNNYPPSKIPNLSLSKASTLEQVTYPTGGSSYFTYELNNYSKYGEKISTETPLKINSTTSDEVAGGLRIQKIKSCDENNNCFFKTYSYVNDDGRSSGILPYKPTYMFEGSEPSINLVFWEWSTHSYQSLKDEDNSVGYSKVTEIDDNGGKKETYFTNFDNPDFNDVSGLVYYGWNNIGIYKQLPYTSYALMRGKPSKEVVYSTSKKISETNYLYSKSTDFIKSYAFIYKQFGQPINSGPFIDLGGVSYGTLLDAHNINFNTSFLTQKKTVFENIETTETNTYNYVYNTPVTQTQTESDGTTYLTTYKYASDINNQPMLNSYMVGIPVSKESKKGNKIISKTETVYPTSLPTPQTGNIILPTSVLSYNLQTPTVTSTEMLYDKYDSKGNLQQYTTKDGLSIAIVWGYNQTQPIARIEGAKLSDISQTLIDSIVGASANDAQLGTDASEQSLISALDLFRNNSALAGYQVSTYTYDPLIGVTSITPPSGIRELYKYDSANRLEKVIDINGKILKEYKYNYKN</sequence>
<comment type="caution">
    <text evidence="2">The sequence shown here is derived from an EMBL/GenBank/DDBJ whole genome shotgun (WGS) entry which is preliminary data.</text>
</comment>
<feature type="signal peptide" evidence="1">
    <location>
        <begin position="1"/>
        <end position="24"/>
    </location>
</feature>
<accession>A0A085ZBL0</accession>
<dbReference type="Proteomes" id="UP000028703">
    <property type="component" value="Unassembled WGS sequence"/>
</dbReference>
<feature type="chain" id="PRO_5001800731" description="YD repeat-containing protein" evidence="1">
    <location>
        <begin position="25"/>
        <end position="1002"/>
    </location>
</feature>
<dbReference type="eggNOG" id="COG3209">
    <property type="taxonomic scope" value="Bacteria"/>
</dbReference>
<evidence type="ECO:0000313" key="3">
    <source>
        <dbReference type="Proteomes" id="UP000028703"/>
    </source>
</evidence>
<dbReference type="RefSeq" id="WP_034706121.1">
    <property type="nucleotide sequence ID" value="NZ_JPRO01000014.1"/>
</dbReference>
<dbReference type="AlphaFoldDB" id="A0A085ZBL0"/>
<protein>
    <recommendedName>
        <fullName evidence="4">YD repeat-containing protein</fullName>
    </recommendedName>
</protein>
<name>A0A085ZBL0_9FLAO</name>
<organism evidence="2 3">
    <name type="scientific">Chryseobacterium luteum</name>
    <dbReference type="NCBI Taxonomy" id="421531"/>
    <lineage>
        <taxon>Bacteria</taxon>
        <taxon>Pseudomonadati</taxon>
        <taxon>Bacteroidota</taxon>
        <taxon>Flavobacteriia</taxon>
        <taxon>Flavobacteriales</taxon>
        <taxon>Weeksellaceae</taxon>
        <taxon>Chryseobacterium group</taxon>
        <taxon>Chryseobacterium</taxon>
    </lineage>
</organism>
<dbReference type="STRING" id="421531.IX38_15100"/>
<evidence type="ECO:0000313" key="2">
    <source>
        <dbReference type="EMBL" id="KFF01824.1"/>
    </source>
</evidence>
<evidence type="ECO:0008006" key="4">
    <source>
        <dbReference type="Google" id="ProtNLM"/>
    </source>
</evidence>
<dbReference type="OrthoDB" id="9814627at2"/>
<evidence type="ECO:0000256" key="1">
    <source>
        <dbReference type="SAM" id="SignalP"/>
    </source>
</evidence>
<keyword evidence="3" id="KW-1185">Reference proteome</keyword>
<gene>
    <name evidence="2" type="ORF">IX38_15100</name>
</gene>
<proteinExistence type="predicted"/>